<feature type="region of interest" description="Disordered" evidence="3">
    <location>
        <begin position="541"/>
        <end position="574"/>
    </location>
</feature>
<sequence length="675" mass="69668">MPLTPETWRGETLVNSTSAGTDTDSQIIQLTNGNILVVWTAYNGTDYDVWGRIYDPFGAEVSGELYLANTSNDEDFPAIDALPDGGFVLVHESDTGSFDDIYLRQFDADGVQESGAFAFFDGSSGGAAPNGFIPEVASSSSTSTLVLWQETDASGESVLRGRIWNSDTETFDAAAFDVITSQENIFYLDVDVLTNGNYVIAASVFDAGLGETHIEMRILAPDGSNVLGASYVGGTNSDGEGDIDPTVTALTGGGYVIAWRNQDINDDDIYFQVFNASGGSTTGVLTASFDGGVDVDNEPEVVALADGGFLVIYDDDGTDDLTVRRYDSTGSLVGSEIQIAVGAGYNQPSATLLADGRVAISYTFGGQIYTQIIDTRDNATEGDMPLNGDEYDYWVGTVGDDTFNSGSNGRGDVHGWDGNDDITEGGFYFRDYYGGEGNDTIRVVSSINSDGYHGDNGTDLIDWSAVSESGATFDLEAGTATDSAANVEAMTDFEQLRGTANNDTILGLSSASDTLYGDAGDDLLDGRGGNDLLEGDAGNDILDGGAGNDSLDGGADDDTLIGGSGTDTLNGGSGTDTADYSGNGIGGVIDLFGGTATFGAITEDLISIENAIGGAGNDELIGNGVNNLLQGGAGNDTLRADSDAGDTLLGEAGDDFIEAIGVSGSGLADGGSGND</sequence>
<comment type="caution">
    <text evidence="4">The sequence shown here is derived from an EMBL/GenBank/DDBJ whole genome shotgun (WGS) entry which is preliminary data.</text>
</comment>
<dbReference type="PANTHER" id="PTHR38340:SF1">
    <property type="entry name" value="S-LAYER PROTEIN"/>
    <property type="match status" value="1"/>
</dbReference>
<evidence type="ECO:0000313" key="4">
    <source>
        <dbReference type="EMBL" id="HAE47708.1"/>
    </source>
</evidence>
<evidence type="ECO:0008006" key="6">
    <source>
        <dbReference type="Google" id="ProtNLM"/>
    </source>
</evidence>
<keyword evidence="2" id="KW-0964">Secreted</keyword>
<dbReference type="Gene3D" id="2.150.10.10">
    <property type="entry name" value="Serralysin-like metalloprotease, C-terminal"/>
    <property type="match status" value="2"/>
</dbReference>
<accession>A0A3B9IJ06</accession>
<proteinExistence type="predicted"/>
<feature type="non-terminal residue" evidence="4">
    <location>
        <position position="675"/>
    </location>
</feature>
<dbReference type="GO" id="GO:0005576">
    <property type="term" value="C:extracellular region"/>
    <property type="evidence" value="ECO:0007669"/>
    <property type="project" value="UniProtKB-SubCell"/>
</dbReference>
<organism evidence="4 5">
    <name type="scientific">Tistrella mobilis</name>
    <dbReference type="NCBI Taxonomy" id="171437"/>
    <lineage>
        <taxon>Bacteria</taxon>
        <taxon>Pseudomonadati</taxon>
        <taxon>Pseudomonadota</taxon>
        <taxon>Alphaproteobacteria</taxon>
        <taxon>Geminicoccales</taxon>
        <taxon>Geminicoccaceae</taxon>
        <taxon>Tistrella</taxon>
    </lineage>
</organism>
<dbReference type="PROSITE" id="PS00330">
    <property type="entry name" value="HEMOLYSIN_CALCIUM"/>
    <property type="match status" value="3"/>
</dbReference>
<dbReference type="InterPro" id="IPR011049">
    <property type="entry name" value="Serralysin-like_metalloprot_C"/>
</dbReference>
<dbReference type="InterPro" id="IPR050557">
    <property type="entry name" value="RTX_toxin/Mannuronan_C5-epim"/>
</dbReference>
<evidence type="ECO:0000256" key="2">
    <source>
        <dbReference type="ARBA" id="ARBA00022525"/>
    </source>
</evidence>
<name>A0A3B9IJ06_9PROT</name>
<protein>
    <recommendedName>
        <fullName evidence="6">Calcium-binding protein</fullName>
    </recommendedName>
</protein>
<gene>
    <name evidence="4" type="ORF">DCK97_09840</name>
</gene>
<dbReference type="EMBL" id="DMAI01000154">
    <property type="protein sequence ID" value="HAE47708.1"/>
    <property type="molecule type" value="Genomic_DNA"/>
</dbReference>
<evidence type="ECO:0000313" key="5">
    <source>
        <dbReference type="Proteomes" id="UP000257706"/>
    </source>
</evidence>
<dbReference type="PRINTS" id="PR00313">
    <property type="entry name" value="CABNDNGRPT"/>
</dbReference>
<reference evidence="4 5" key="1">
    <citation type="journal article" date="2018" name="Nat. Biotechnol.">
        <title>A standardized bacterial taxonomy based on genome phylogeny substantially revises the tree of life.</title>
        <authorList>
            <person name="Parks D.H."/>
            <person name="Chuvochina M."/>
            <person name="Waite D.W."/>
            <person name="Rinke C."/>
            <person name="Skarshewski A."/>
            <person name="Chaumeil P.A."/>
            <person name="Hugenholtz P."/>
        </authorList>
    </citation>
    <scope>NUCLEOTIDE SEQUENCE [LARGE SCALE GENOMIC DNA]</scope>
    <source>
        <strain evidence="4">UBA8739</strain>
    </source>
</reference>
<dbReference type="SUPFAM" id="SSF51120">
    <property type="entry name" value="beta-Roll"/>
    <property type="match status" value="2"/>
</dbReference>
<evidence type="ECO:0000256" key="3">
    <source>
        <dbReference type="SAM" id="MobiDB-lite"/>
    </source>
</evidence>
<dbReference type="InterPro" id="IPR018511">
    <property type="entry name" value="Hemolysin-typ_Ca-bd_CS"/>
</dbReference>
<dbReference type="GO" id="GO:0005509">
    <property type="term" value="F:calcium ion binding"/>
    <property type="evidence" value="ECO:0007669"/>
    <property type="project" value="InterPro"/>
</dbReference>
<dbReference type="PANTHER" id="PTHR38340">
    <property type="entry name" value="S-LAYER PROTEIN"/>
    <property type="match status" value="1"/>
</dbReference>
<evidence type="ECO:0000256" key="1">
    <source>
        <dbReference type="ARBA" id="ARBA00004613"/>
    </source>
</evidence>
<dbReference type="Pfam" id="PF00353">
    <property type="entry name" value="HemolysinCabind"/>
    <property type="match status" value="4"/>
</dbReference>
<comment type="subcellular location">
    <subcellularLocation>
        <location evidence="1">Secreted</location>
    </subcellularLocation>
</comment>
<dbReference type="AlphaFoldDB" id="A0A3B9IJ06"/>
<dbReference type="InterPro" id="IPR001343">
    <property type="entry name" value="Hemolysn_Ca-bd"/>
</dbReference>
<dbReference type="Proteomes" id="UP000257706">
    <property type="component" value="Unassembled WGS sequence"/>
</dbReference>